<proteinExistence type="predicted"/>
<reference evidence="1" key="2">
    <citation type="submission" date="2023-05" db="EMBL/GenBank/DDBJ databases">
        <authorList>
            <consortium name="Lawrence Berkeley National Laboratory"/>
            <person name="Steindorff A."/>
            <person name="Hensen N."/>
            <person name="Bonometti L."/>
            <person name="Westerberg I."/>
            <person name="Brannstrom I.O."/>
            <person name="Guillou S."/>
            <person name="Cros-Aarteil S."/>
            <person name="Calhoun S."/>
            <person name="Haridas S."/>
            <person name="Kuo A."/>
            <person name="Mondo S."/>
            <person name="Pangilinan J."/>
            <person name="Riley R."/>
            <person name="Labutti K."/>
            <person name="Andreopoulos B."/>
            <person name="Lipzen A."/>
            <person name="Chen C."/>
            <person name="Yanf M."/>
            <person name="Daum C."/>
            <person name="Ng V."/>
            <person name="Clum A."/>
            <person name="Ohm R."/>
            <person name="Martin F."/>
            <person name="Silar P."/>
            <person name="Natvig D."/>
            <person name="Lalanne C."/>
            <person name="Gautier V."/>
            <person name="Ament-Velasquez S.L."/>
            <person name="Kruys A."/>
            <person name="Hutchinson M.I."/>
            <person name="Powell A.J."/>
            <person name="Barry K."/>
            <person name="Miller A.N."/>
            <person name="Grigoriev I.V."/>
            <person name="Debuchy R."/>
            <person name="Gladieux P."/>
            <person name="Thoren M.H."/>
            <person name="Johannesson H."/>
        </authorList>
    </citation>
    <scope>NUCLEOTIDE SEQUENCE</scope>
    <source>
        <strain evidence="1">CBS 508.74</strain>
    </source>
</reference>
<accession>A0AAN6QH48</accession>
<keyword evidence="2" id="KW-1185">Reference proteome</keyword>
<sequence length="81" mass="8923">MLLLYMRRTLLPLLPVSFSHLRRELGGAAGVRFHGPGLRRLPFLTDMKGVRHRCVNGCMPAQFGCTEAADGLPSLTRLTAC</sequence>
<dbReference type="GeneID" id="89940179"/>
<reference evidence="1" key="1">
    <citation type="journal article" date="2023" name="Mol. Phylogenet. Evol.">
        <title>Genome-scale phylogeny and comparative genomics of the fungal order Sordariales.</title>
        <authorList>
            <person name="Hensen N."/>
            <person name="Bonometti L."/>
            <person name="Westerberg I."/>
            <person name="Brannstrom I.O."/>
            <person name="Guillou S."/>
            <person name="Cros-Aarteil S."/>
            <person name="Calhoun S."/>
            <person name="Haridas S."/>
            <person name="Kuo A."/>
            <person name="Mondo S."/>
            <person name="Pangilinan J."/>
            <person name="Riley R."/>
            <person name="LaButti K."/>
            <person name="Andreopoulos B."/>
            <person name="Lipzen A."/>
            <person name="Chen C."/>
            <person name="Yan M."/>
            <person name="Daum C."/>
            <person name="Ng V."/>
            <person name="Clum A."/>
            <person name="Steindorff A."/>
            <person name="Ohm R.A."/>
            <person name="Martin F."/>
            <person name="Silar P."/>
            <person name="Natvig D.O."/>
            <person name="Lalanne C."/>
            <person name="Gautier V."/>
            <person name="Ament-Velasquez S.L."/>
            <person name="Kruys A."/>
            <person name="Hutchinson M.I."/>
            <person name="Powell A.J."/>
            <person name="Barry K."/>
            <person name="Miller A.N."/>
            <person name="Grigoriev I.V."/>
            <person name="Debuchy R."/>
            <person name="Gladieux P."/>
            <person name="Hiltunen Thoren M."/>
            <person name="Johannesson H."/>
        </authorList>
    </citation>
    <scope>NUCLEOTIDE SEQUENCE</scope>
    <source>
        <strain evidence="1">CBS 508.74</strain>
    </source>
</reference>
<dbReference type="Proteomes" id="UP001302812">
    <property type="component" value="Unassembled WGS sequence"/>
</dbReference>
<evidence type="ECO:0000313" key="1">
    <source>
        <dbReference type="EMBL" id="KAK4108679.1"/>
    </source>
</evidence>
<evidence type="ECO:0000313" key="2">
    <source>
        <dbReference type="Proteomes" id="UP001302812"/>
    </source>
</evidence>
<dbReference type="EMBL" id="MU853361">
    <property type="protein sequence ID" value="KAK4108679.1"/>
    <property type="molecule type" value="Genomic_DNA"/>
</dbReference>
<dbReference type="AlphaFoldDB" id="A0AAN6QH48"/>
<dbReference type="RefSeq" id="XP_064666249.1">
    <property type="nucleotide sequence ID" value="XM_064816054.1"/>
</dbReference>
<name>A0AAN6QH48_9PEZI</name>
<protein>
    <submittedName>
        <fullName evidence="1">Uncharacterized protein</fullName>
    </submittedName>
</protein>
<organism evidence="1 2">
    <name type="scientific">Canariomyces notabilis</name>
    <dbReference type="NCBI Taxonomy" id="2074819"/>
    <lineage>
        <taxon>Eukaryota</taxon>
        <taxon>Fungi</taxon>
        <taxon>Dikarya</taxon>
        <taxon>Ascomycota</taxon>
        <taxon>Pezizomycotina</taxon>
        <taxon>Sordariomycetes</taxon>
        <taxon>Sordariomycetidae</taxon>
        <taxon>Sordariales</taxon>
        <taxon>Chaetomiaceae</taxon>
        <taxon>Canariomyces</taxon>
    </lineage>
</organism>
<comment type="caution">
    <text evidence="1">The sequence shown here is derived from an EMBL/GenBank/DDBJ whole genome shotgun (WGS) entry which is preliminary data.</text>
</comment>
<gene>
    <name evidence="1" type="ORF">N656DRAFT_783906</name>
</gene>